<dbReference type="EMBL" id="MFKF01000173">
    <property type="protein sequence ID" value="OGG51704.1"/>
    <property type="molecule type" value="Genomic_DNA"/>
</dbReference>
<dbReference type="InterPro" id="IPR011002">
    <property type="entry name" value="FliG_a-hlx"/>
</dbReference>
<name>A0A1F6CRD0_HANXR</name>
<protein>
    <recommendedName>
        <fullName evidence="1">Flagellar motor switch protein FliG C-terminal domain-containing protein</fullName>
    </recommendedName>
</protein>
<dbReference type="SUPFAM" id="SSF48029">
    <property type="entry name" value="FliG"/>
    <property type="match status" value="1"/>
</dbReference>
<evidence type="ECO:0000313" key="3">
    <source>
        <dbReference type="Proteomes" id="UP000178606"/>
    </source>
</evidence>
<dbReference type="Pfam" id="PF01706">
    <property type="entry name" value="FliG_C"/>
    <property type="match status" value="1"/>
</dbReference>
<organism evidence="2 3">
    <name type="scientific">Handelsmanbacteria sp. (strain RIFCSPLOWO2_12_FULL_64_10)</name>
    <dbReference type="NCBI Taxonomy" id="1817868"/>
    <lineage>
        <taxon>Bacteria</taxon>
        <taxon>Candidatus Handelsmaniibacteriota</taxon>
    </lineage>
</organism>
<accession>A0A1F6CRD0</accession>
<dbReference type="InterPro" id="IPR023087">
    <property type="entry name" value="Flg_Motor_Flig_C"/>
</dbReference>
<sequence>MPNFSDYQADTGWNNLVIQRALCEVDTEVLATAMGGLSEDVRNMFYRNMSRRTGDLCREAIASRGGATLRGSASQARIKAAQAVVLQLLHKYGEQAEGEEFQPDRGDIPEIRLDSPDAIIHTFRSLASYVRKNGFLPIEEVEDSIVDPVMRKGIQSRVDGWSPLLTRSILERYKASALRSFETRLDMILDGIDALASGDPPQLVEEKLRAHIHSF</sequence>
<gene>
    <name evidence="2" type="ORF">A3F84_23430</name>
</gene>
<dbReference type="Proteomes" id="UP000178606">
    <property type="component" value="Unassembled WGS sequence"/>
</dbReference>
<feature type="domain" description="Flagellar motor switch protein FliG C-terminal" evidence="1">
    <location>
        <begin position="17"/>
        <end position="92"/>
    </location>
</feature>
<dbReference type="GO" id="GO:0003774">
    <property type="term" value="F:cytoskeletal motor activity"/>
    <property type="evidence" value="ECO:0007669"/>
    <property type="project" value="InterPro"/>
</dbReference>
<dbReference type="Gene3D" id="1.10.220.30">
    <property type="match status" value="1"/>
</dbReference>
<dbReference type="GO" id="GO:0009288">
    <property type="term" value="C:bacterial-type flagellum"/>
    <property type="evidence" value="ECO:0007669"/>
    <property type="project" value="InterPro"/>
</dbReference>
<evidence type="ECO:0000313" key="2">
    <source>
        <dbReference type="EMBL" id="OGG51704.1"/>
    </source>
</evidence>
<dbReference type="GO" id="GO:0006935">
    <property type="term" value="P:chemotaxis"/>
    <property type="evidence" value="ECO:0007669"/>
    <property type="project" value="InterPro"/>
</dbReference>
<dbReference type="AlphaFoldDB" id="A0A1F6CRD0"/>
<reference evidence="2 3" key="1">
    <citation type="journal article" date="2016" name="Nat. Commun.">
        <title>Thousands of microbial genomes shed light on interconnected biogeochemical processes in an aquifer system.</title>
        <authorList>
            <person name="Anantharaman K."/>
            <person name="Brown C.T."/>
            <person name="Hug L.A."/>
            <person name="Sharon I."/>
            <person name="Castelle C.J."/>
            <person name="Probst A.J."/>
            <person name="Thomas B.C."/>
            <person name="Singh A."/>
            <person name="Wilkins M.J."/>
            <person name="Karaoz U."/>
            <person name="Brodie E.L."/>
            <person name="Williams K.H."/>
            <person name="Hubbard S.S."/>
            <person name="Banfield J.F."/>
        </authorList>
    </citation>
    <scope>NUCLEOTIDE SEQUENCE [LARGE SCALE GENOMIC DNA]</scope>
    <source>
        <strain evidence="3">RIFCSPLOWO2_12_FULL_64_10</strain>
    </source>
</reference>
<comment type="caution">
    <text evidence="2">The sequence shown here is derived from an EMBL/GenBank/DDBJ whole genome shotgun (WGS) entry which is preliminary data.</text>
</comment>
<evidence type="ECO:0000259" key="1">
    <source>
        <dbReference type="Pfam" id="PF01706"/>
    </source>
</evidence>
<dbReference type="GO" id="GO:0071973">
    <property type="term" value="P:bacterial-type flagellum-dependent cell motility"/>
    <property type="evidence" value="ECO:0007669"/>
    <property type="project" value="InterPro"/>
</dbReference>
<dbReference type="PRINTS" id="PR00954">
    <property type="entry name" value="FLGMOTORFLIG"/>
</dbReference>
<dbReference type="InterPro" id="IPR000090">
    <property type="entry name" value="Flg_Motor_Flig"/>
</dbReference>
<proteinExistence type="predicted"/>